<dbReference type="EMBL" id="FMIC01000002">
    <property type="protein sequence ID" value="SCL72980.1"/>
    <property type="molecule type" value="Genomic_DNA"/>
</dbReference>
<protein>
    <recommendedName>
        <fullName evidence="2">eCIS core domain-containing protein</fullName>
    </recommendedName>
</protein>
<evidence type="ECO:0000259" key="2">
    <source>
        <dbReference type="Pfam" id="PF13699"/>
    </source>
</evidence>
<evidence type="ECO:0000313" key="3">
    <source>
        <dbReference type="EMBL" id="SCL72980.1"/>
    </source>
</evidence>
<sequence length="2510" mass="269254">MTEREAAVRPQVPPGDRSPARDADLAELTRDLIDRYAPALGLRPDAVRVHLGEAGRRAANHGARGLFADGALHLAPGYDPRRAAGRALLAHELGHLAQAGGTGTTYPAQGRAGGTARPVRRGTDPEAEARALAEAAAAGRALWTPTARLPAGAVAADTGAVATAPRPAAAPDAEGATGPLEAELSELVDRRYRAERARIIDLLDGLWVSGDDVRGCLRVLDTLPFLVARSLVHSLPAPRRTDLGRNLDDGHHRLYPRAALAALGGQTPYLLRVLEADNVHGLSTEELGPVEWRTALNVLRAMRTSVLRELLTGDRKTYFRGLLTGALPRGTDADALREQIAALSGVDAEAGRLDEDTGLRDRLRRVERLIGERQGRQALELLAGLAPAPPTAGSPAGTASPEPPEPGARLRHVVRRLDEADLIDALLGELPWEEKRVRASLGPRLLVVLAAREEHRNLTRIEGLLSYGVFDWAVRDHEARFAYLLVRSLPLAAQDRWRRLEQGRWFERLEENIPAEDMLAGRYTGVGSLAEPLDPARRGTGAVDADRLVAQLHQAVQAGLDGTRAVELVRRLIGVDRPTAAPAGGPGAGPAGRDVLRTVIHRLDALRDLDRILDALPDAYLTHEMWRAELLDLLALRDPAHLERQARQLLAVGLTDWAVNPREAWLAFQLVRNLPVADQARLEAEDPDRWARMRSAMTPQMRASLAVTAISGPRRVEARDQLRDRLRDDRLWRGERATELRSLIIQLYALDDRRWVFLRSRDVRADRVPALAALVDELRLHHAERRPSFDPETLRTDDAPTVVGDLARLVAVGLKLLFLSRTGLSLFTQEVTLREFDLHDAQWISGDLGGARLRDTDRERTNRLSLSVDARQGILRIRLPRLELDGFNRTFTGSSLRTGRVTLTDLDVVASFSDRGYERPVGAQAGVGALSVSDVVYASDSLPGGLLGLTRFGLSSLFFRTGATGQEDVTEPGRRGWIGIPLIDPLIHLLHNVLSFYGGLPFLSKISDALLAPYTAGAPFLARQLTSLTAGEMFTPLANATLGLITDGVFRPPRTVGERATDAVAMLHSLQVSFASATAEGLSFAGMQQIGRIEVGRTLIGLGNSLPARLRAEQRSLRERLGRAGVPERAALDQRLTAVTTELTALEPLERELHALEARHRWHADSLSEAERRRLIGLSDQLRHSFGSTVDVGGIRVTGLTGRVEAAGLEIDPIHGEMSVPSRSGEYLPDDELIDRFRRDRTSVDPAAVARTSTASTSFAGVRLLPGTAGEPALRITAANLPTGEQVAEQLRALPDEPRWAARRAELTRWLADLARLRALEALPAEPVDAAGAYLPGHRTAAQERELQELREAARRYFGLSVGGLAVTGLSTALDPATLGMELRLAEVTATDVRSGAVRVERVEAHRLRVRADLDVTGGGALPAELAASAAAQGLPAGRTAVGFGVGDLTVAGFSGPGAEARRIAFTAPGRADGRPGEAIHGRVLPDGDDLRLPDLVVEQTELTGVSFHSPGRSLYSRGSTRIGRMSLDVRVRTGPTATGRQVRGALVRSMVIDRIDADQIGMDVTDPAPGYSVEVVSGSLVGVRLRDLDVDLSTEELTYAGRLTVGQVDQLRFSVLSRALQGAPTTINGTVDGRPTGPGAAAVTVDLIRAGAHQVDPATGRIVSDPTDSQRIQLDGLTLSDTTLRTPDGAVTVRRAGLGGRIVTERAGGLRFEDIGPARIELGAIDWRAGDGRIVSRGPTVLDGLTVSGRWDSAPEGRDPAGRVVPATADLHVERLHIDRVTGRDLRYRDGTLDVGLGRAEPLPAGAPDLPPLEILDVELRGLHWSRAAGLTAGRLTTGATRLEIAGRVSAALHVDGALSAAQLTLAFGRGGRIQARVIGGEGHLGVGPRPGEHTQHVGIQGLDTGLISVGPDRIEIGPDGQPGLSLASISVDALDWQGESLGLRIRPGEGAITLIGITARARVDLHPAGTPGGRFRRLLLRELVVQQTRASGLLVDLHDGNTIRLSPEIEAVLGELRLRPAAGQEGFLVEATRTAAGMRILGGLSIGAIDAARVGFDIGTFLSGGSANFAAAGLNVDFLDHGGLRLNLASPTLTGIRAQVTADARRELRFLGAPAGRPEYGLRFTSIGYEQDPAVPGSTTTPGRRISVRGGEATGLTFDDGGLGLHIFVEQALLGDLTHDLNSGSGELPSLDIRNATFSLDLATLLGAAAPATPTRTTSAQRRAAMASQWDGLLRILNTYHLSEVVDSLNGHANFDVAHDGFLWGTRTWEVRLSLRDGALDYRRLTGALPWWTPGRFVVEGDALVYRVHVPSFAPEGAPPPDTDIDVLRWQLSTGEVEQARSAHLVRLNRLLQPTAESRDDLLHTIANHGDDEPSTEPPGRLEIRNVDVDLSVNNPREITLPLGGSNEIVLAPDSLLHLTVGGGMRRAAGGAGRPGALRPIALERATVARMNLLFDSVGVSTGQIRITDLTDARLTFDGLTPQLLTGRITRAVAERIRWRRTTPGGTP</sequence>
<proteinExistence type="predicted"/>
<evidence type="ECO:0000313" key="4">
    <source>
        <dbReference type="Proteomes" id="UP000199343"/>
    </source>
</evidence>
<dbReference type="STRING" id="47871.GA0070608_5281"/>
<accession>A0A1C6W456</accession>
<feature type="region of interest" description="Disordered" evidence="1">
    <location>
        <begin position="386"/>
        <end position="407"/>
    </location>
</feature>
<feature type="domain" description="eCIS core" evidence="2">
    <location>
        <begin position="30"/>
        <end position="101"/>
    </location>
</feature>
<reference evidence="3 4" key="1">
    <citation type="submission" date="2016-06" db="EMBL/GenBank/DDBJ databases">
        <authorList>
            <person name="Kjaerup R.B."/>
            <person name="Dalgaard T.S."/>
            <person name="Juul-Madsen H.R."/>
        </authorList>
    </citation>
    <scope>NUCLEOTIDE SEQUENCE [LARGE SCALE GENOMIC DNA]</scope>
    <source>
        <strain evidence="3 4">DSM 43363</strain>
    </source>
</reference>
<organism evidence="3 4">
    <name type="scientific">Micromonospora peucetia</name>
    <dbReference type="NCBI Taxonomy" id="47871"/>
    <lineage>
        <taxon>Bacteria</taxon>
        <taxon>Bacillati</taxon>
        <taxon>Actinomycetota</taxon>
        <taxon>Actinomycetes</taxon>
        <taxon>Micromonosporales</taxon>
        <taxon>Micromonosporaceae</taxon>
        <taxon>Micromonospora</taxon>
    </lineage>
</organism>
<dbReference type="InterPro" id="IPR025295">
    <property type="entry name" value="eCIS_core_dom"/>
</dbReference>
<dbReference type="Proteomes" id="UP000199343">
    <property type="component" value="Unassembled WGS sequence"/>
</dbReference>
<evidence type="ECO:0000256" key="1">
    <source>
        <dbReference type="SAM" id="MobiDB-lite"/>
    </source>
</evidence>
<feature type="region of interest" description="Disordered" evidence="1">
    <location>
        <begin position="1"/>
        <end position="22"/>
    </location>
</feature>
<dbReference type="Pfam" id="PF13699">
    <property type="entry name" value="eCIS_core"/>
    <property type="match status" value="1"/>
</dbReference>
<name>A0A1C6W456_9ACTN</name>
<dbReference type="RefSeq" id="WP_091631105.1">
    <property type="nucleotide sequence ID" value="NZ_FMIC01000002.1"/>
</dbReference>
<feature type="region of interest" description="Disordered" evidence="1">
    <location>
        <begin position="100"/>
        <end position="128"/>
    </location>
</feature>
<gene>
    <name evidence="3" type="ORF">GA0070608_5281</name>
</gene>
<dbReference type="OrthoDB" id="3303449at2"/>